<evidence type="ECO:0000313" key="2">
    <source>
        <dbReference type="Proteomes" id="UP000694864"/>
    </source>
</evidence>
<gene>
    <name evidence="3" type="primary">LOC104728034</name>
</gene>
<comment type="subcellular location">
    <subcellularLocation>
        <location evidence="1">Cell envelope</location>
    </subcellularLocation>
</comment>
<dbReference type="PANTHER" id="PTHR48059:SF30">
    <property type="entry name" value="OS06G0587000 PROTEIN"/>
    <property type="match status" value="1"/>
</dbReference>
<dbReference type="Proteomes" id="UP000694864">
    <property type="component" value="Chromosome 11"/>
</dbReference>
<evidence type="ECO:0000313" key="3">
    <source>
        <dbReference type="RefSeq" id="XP_019087418.1"/>
    </source>
</evidence>
<dbReference type="Gene3D" id="3.80.10.10">
    <property type="entry name" value="Ribonuclease Inhibitor"/>
    <property type="match status" value="1"/>
</dbReference>
<sequence>MSGSIDPAVCDLSALTSFILADWKGITGEIPPCVNSLASLRILDLNGNKITGEIHAEISKLSKLAVLNLAENQISGEILASLTSLAELKSLCVPEIINTITDDNNNICDGIFAKLNPDMDLDVL</sequence>
<name>A0ABM1QKY0_CAMSA</name>
<dbReference type="PANTHER" id="PTHR48059">
    <property type="entry name" value="POLYGALACTURONASE INHIBITOR 1"/>
    <property type="match status" value="1"/>
</dbReference>
<accession>A0ABM1QKY0</accession>
<dbReference type="GeneID" id="104728034"/>
<protein>
    <submittedName>
        <fullName evidence="3">DNA-damage-repair/toleration protein DRT100-like</fullName>
    </submittedName>
</protein>
<keyword evidence="2" id="KW-1185">Reference proteome</keyword>
<dbReference type="SUPFAM" id="SSF52058">
    <property type="entry name" value="L domain-like"/>
    <property type="match status" value="1"/>
</dbReference>
<dbReference type="RefSeq" id="XP_019087418.1">
    <property type="nucleotide sequence ID" value="XM_019231873.1"/>
</dbReference>
<dbReference type="Pfam" id="PF00560">
    <property type="entry name" value="LRR_1"/>
    <property type="match status" value="2"/>
</dbReference>
<dbReference type="InterPro" id="IPR032675">
    <property type="entry name" value="LRR_dom_sf"/>
</dbReference>
<reference evidence="2" key="1">
    <citation type="journal article" date="2014" name="Nat. Commun.">
        <title>The emerging biofuel crop Camelina sativa retains a highly undifferentiated hexaploid genome structure.</title>
        <authorList>
            <person name="Kagale S."/>
            <person name="Koh C."/>
            <person name="Nixon J."/>
            <person name="Bollina V."/>
            <person name="Clarke W.E."/>
            <person name="Tuteja R."/>
            <person name="Spillane C."/>
            <person name="Robinson S.J."/>
            <person name="Links M.G."/>
            <person name="Clarke C."/>
            <person name="Higgins E.E."/>
            <person name="Huebert T."/>
            <person name="Sharpe A.G."/>
            <person name="Parkin I.A."/>
        </authorList>
    </citation>
    <scope>NUCLEOTIDE SEQUENCE [LARGE SCALE GENOMIC DNA]</scope>
    <source>
        <strain evidence="2">cv. DH55</strain>
    </source>
</reference>
<evidence type="ECO:0000256" key="1">
    <source>
        <dbReference type="ARBA" id="ARBA00004196"/>
    </source>
</evidence>
<dbReference type="InterPro" id="IPR051848">
    <property type="entry name" value="PGIP"/>
</dbReference>
<proteinExistence type="predicted"/>
<dbReference type="InterPro" id="IPR001611">
    <property type="entry name" value="Leu-rich_rpt"/>
</dbReference>
<organism evidence="2 3">
    <name type="scientific">Camelina sativa</name>
    <name type="common">False flax</name>
    <name type="synonym">Myagrum sativum</name>
    <dbReference type="NCBI Taxonomy" id="90675"/>
    <lineage>
        <taxon>Eukaryota</taxon>
        <taxon>Viridiplantae</taxon>
        <taxon>Streptophyta</taxon>
        <taxon>Embryophyta</taxon>
        <taxon>Tracheophyta</taxon>
        <taxon>Spermatophyta</taxon>
        <taxon>Magnoliopsida</taxon>
        <taxon>eudicotyledons</taxon>
        <taxon>Gunneridae</taxon>
        <taxon>Pentapetalae</taxon>
        <taxon>rosids</taxon>
        <taxon>malvids</taxon>
        <taxon>Brassicales</taxon>
        <taxon>Brassicaceae</taxon>
        <taxon>Camelineae</taxon>
        <taxon>Camelina</taxon>
    </lineage>
</organism>
<reference evidence="3" key="2">
    <citation type="submission" date="2025-08" db="UniProtKB">
        <authorList>
            <consortium name="RefSeq"/>
        </authorList>
    </citation>
    <scope>IDENTIFICATION</scope>
    <source>
        <tissue evidence="3">Leaf</tissue>
    </source>
</reference>